<dbReference type="Pfam" id="PF12697">
    <property type="entry name" value="Abhydrolase_6"/>
    <property type="match status" value="1"/>
</dbReference>
<dbReference type="AlphaFoldDB" id="L0WC17"/>
<organism evidence="2 3">
    <name type="scientific">Alcanivorax hongdengensis A-11-3</name>
    <dbReference type="NCBI Taxonomy" id="1177179"/>
    <lineage>
        <taxon>Bacteria</taxon>
        <taxon>Pseudomonadati</taxon>
        <taxon>Pseudomonadota</taxon>
        <taxon>Gammaproteobacteria</taxon>
        <taxon>Oceanospirillales</taxon>
        <taxon>Alcanivoracaceae</taxon>
        <taxon>Alcanivorax</taxon>
    </lineage>
</organism>
<feature type="domain" description="AB hydrolase-1" evidence="1">
    <location>
        <begin position="16"/>
        <end position="246"/>
    </location>
</feature>
<dbReference type="InterPro" id="IPR000073">
    <property type="entry name" value="AB_hydrolase_1"/>
</dbReference>
<protein>
    <submittedName>
        <fullName evidence="2">Alpha/beta hydrolase</fullName>
    </submittedName>
</protein>
<keyword evidence="3" id="KW-1185">Reference proteome</keyword>
<dbReference type="PANTHER" id="PTHR43433">
    <property type="entry name" value="HYDROLASE, ALPHA/BETA FOLD FAMILY PROTEIN"/>
    <property type="match status" value="1"/>
</dbReference>
<sequence length="252" mass="27054">MSCRLESRFADRICKRHGVRWITADRPGIGASDIQPGRKLMDWAEDMAALADHLQLGRFAVSGWSAGGPYALACGAVLGRRVTRIATLAGMAPLRQGADIRALGMATDRFLFRVSPRSPRLAALGLSAARQAPSRLLRASIARMLANGPDAPFLPATLVDQVTASFSESLRPGGLGTARDYGLLAADWGFSPDQITSPVSLWHGRDDTLLPFDHATRLQAMLPSASLQALPGVGHFLLQRCLDDVLDELMTG</sequence>
<dbReference type="GO" id="GO:0016787">
    <property type="term" value="F:hydrolase activity"/>
    <property type="evidence" value="ECO:0007669"/>
    <property type="project" value="UniProtKB-KW"/>
</dbReference>
<dbReference type="eggNOG" id="COG0596">
    <property type="taxonomic scope" value="Bacteria"/>
</dbReference>
<keyword evidence="2" id="KW-0378">Hydrolase</keyword>
<dbReference type="Proteomes" id="UP000010164">
    <property type="component" value="Unassembled WGS sequence"/>
</dbReference>
<dbReference type="PANTHER" id="PTHR43433:SF10">
    <property type="entry name" value="AB HYDROLASE-1 DOMAIN-CONTAINING PROTEIN"/>
    <property type="match status" value="1"/>
</dbReference>
<dbReference type="EMBL" id="AMRJ01000021">
    <property type="protein sequence ID" value="EKF73642.1"/>
    <property type="molecule type" value="Genomic_DNA"/>
</dbReference>
<dbReference type="PATRIC" id="fig|1177179.3.peg.2471"/>
<evidence type="ECO:0000313" key="2">
    <source>
        <dbReference type="EMBL" id="EKF73642.1"/>
    </source>
</evidence>
<accession>L0WC17</accession>
<dbReference type="Gene3D" id="3.40.50.1820">
    <property type="entry name" value="alpha/beta hydrolase"/>
    <property type="match status" value="1"/>
</dbReference>
<name>L0WC17_9GAMM</name>
<proteinExistence type="predicted"/>
<evidence type="ECO:0000259" key="1">
    <source>
        <dbReference type="Pfam" id="PF12697"/>
    </source>
</evidence>
<gene>
    <name evidence="2" type="ORF">A11A3_12405</name>
</gene>
<dbReference type="SUPFAM" id="SSF53474">
    <property type="entry name" value="alpha/beta-Hydrolases"/>
    <property type="match status" value="1"/>
</dbReference>
<dbReference type="InterPro" id="IPR050471">
    <property type="entry name" value="AB_hydrolase"/>
</dbReference>
<dbReference type="InterPro" id="IPR029058">
    <property type="entry name" value="AB_hydrolase_fold"/>
</dbReference>
<comment type="caution">
    <text evidence="2">The sequence shown here is derived from an EMBL/GenBank/DDBJ whole genome shotgun (WGS) entry which is preliminary data.</text>
</comment>
<evidence type="ECO:0000313" key="3">
    <source>
        <dbReference type="Proteomes" id="UP000010164"/>
    </source>
</evidence>
<dbReference type="STRING" id="1177179.A11A3_12405"/>
<reference evidence="2 3" key="1">
    <citation type="journal article" date="2012" name="J. Bacteriol.">
        <title>Genome Sequence of the Alkane-Degrading Bacterium Alcanivorax hongdengensis Type Strain A-11-3.</title>
        <authorList>
            <person name="Lai Q."/>
            <person name="Shao Z."/>
        </authorList>
    </citation>
    <scope>NUCLEOTIDE SEQUENCE [LARGE SCALE GENOMIC DNA]</scope>
    <source>
        <strain evidence="2 3">A-11-3</strain>
    </source>
</reference>